<keyword evidence="2 4" id="KW-0862">Zinc</keyword>
<dbReference type="EMBL" id="CAJPWZ010003333">
    <property type="protein sequence ID" value="CAG2257881.1"/>
    <property type="molecule type" value="Genomic_DNA"/>
</dbReference>
<dbReference type="InterPro" id="IPR002931">
    <property type="entry name" value="Transglutaminase-like"/>
</dbReference>
<dbReference type="SUPFAM" id="SSF54001">
    <property type="entry name" value="Cysteine proteinases"/>
    <property type="match status" value="1"/>
</dbReference>
<dbReference type="PANTHER" id="PTHR47020">
    <property type="entry name" value="HILLARIN"/>
    <property type="match status" value="1"/>
</dbReference>
<dbReference type="Pfam" id="PF00412">
    <property type="entry name" value="LIM"/>
    <property type="match status" value="1"/>
</dbReference>
<dbReference type="OrthoDB" id="6129702at2759"/>
<evidence type="ECO:0000256" key="5">
    <source>
        <dbReference type="SAM" id="MobiDB-lite"/>
    </source>
</evidence>
<dbReference type="InterPro" id="IPR056564">
    <property type="entry name" value="Ig-like_KY"/>
</dbReference>
<keyword evidence="8" id="KW-1185">Reference proteome</keyword>
<dbReference type="PROSITE" id="PS00478">
    <property type="entry name" value="LIM_DOMAIN_1"/>
    <property type="match status" value="1"/>
</dbReference>
<reference evidence="7" key="1">
    <citation type="submission" date="2021-03" db="EMBL/GenBank/DDBJ databases">
        <authorList>
            <person name="Bekaert M."/>
        </authorList>
    </citation>
    <scope>NUCLEOTIDE SEQUENCE</scope>
</reference>
<evidence type="ECO:0000256" key="2">
    <source>
        <dbReference type="ARBA" id="ARBA00022833"/>
    </source>
</evidence>
<gene>
    <name evidence="7" type="ORF">MEDL_69097</name>
</gene>
<feature type="domain" description="LIM zinc-binding" evidence="6">
    <location>
        <begin position="55"/>
        <end position="120"/>
    </location>
</feature>
<proteinExistence type="predicted"/>
<dbReference type="Pfam" id="PF23265">
    <property type="entry name" value="Ig-like_KY"/>
    <property type="match status" value="2"/>
</dbReference>
<keyword evidence="3 4" id="KW-0440">LIM domain</keyword>
<dbReference type="InterPro" id="IPR001781">
    <property type="entry name" value="Znf_LIM"/>
</dbReference>
<evidence type="ECO:0000256" key="3">
    <source>
        <dbReference type="ARBA" id="ARBA00023038"/>
    </source>
</evidence>
<dbReference type="Proteomes" id="UP000683360">
    <property type="component" value="Unassembled WGS sequence"/>
</dbReference>
<evidence type="ECO:0000313" key="8">
    <source>
        <dbReference type="Proteomes" id="UP000683360"/>
    </source>
</evidence>
<evidence type="ECO:0000259" key="6">
    <source>
        <dbReference type="PROSITE" id="PS50023"/>
    </source>
</evidence>
<name>A0A8S3VKQ2_MYTED</name>
<dbReference type="InterPro" id="IPR053041">
    <property type="entry name" value="Transglut-like_Superfamily_Mod"/>
</dbReference>
<dbReference type="AlphaFoldDB" id="A0A8S3VKQ2"/>
<feature type="region of interest" description="Disordered" evidence="5">
    <location>
        <begin position="144"/>
        <end position="187"/>
    </location>
</feature>
<evidence type="ECO:0000256" key="1">
    <source>
        <dbReference type="ARBA" id="ARBA00022723"/>
    </source>
</evidence>
<sequence>MLLTHEMSGDMDVPVKIDVQEGRGEDGSYKYSFTYERATLYEFRFERKPNPDPKDPCFRCYRRVRTSDQVNVGVLFHKQCFRCRICGLPLTMQTFHRNDANGTSDKEVYCKSHVGKLLDQVRYERQPLDIENALPSTGYVIQLPGENNKNLSRSSSPKPVPSPRNSPRVSPKITRASTPRGNLTTDSSLVSVTPRSAMNDISSFMQTPHSMDYSTMSATSYLRPKPPLQSFSDFETSGVFQGQFILEQRHKEEEERLQRFLLEEREKEMRRLDETIGYEKERAASELLSSFEQMSLSGSTPNLMAERERIEEHFRRMREEKLKTMMDKISTEEKTRTAKMLDRHGFEMMLLISEKDKEFDRTAIYDHSMKPATMAPETKKGELYKSPEIYEHLDKRAIECANQDYGSFTDLIKDLTRECENELEKARVIFRWVIAKDLSKHNVNEIIRPNMQAMTLLKGVRSGKETYHQLFKKLCNFAGLHCEIILGYSKGAGYKPGMKMESGTFRNSWTAVAIDGNWRFVNCTWAARHVSGHKDDLPEMFHKYDEFYFLTDPEDYIYQHYPDDASWQLLDIPLPFSEFINLPVVKSPFFNYGLRFYSNYGGTLTTDTGMVEVRVVAPKILGFGSLLESYDKSVEARLLEGRILLRHVKNEVIFTINLPRRGLYYFSIYTGDYWHSECLESACSFLVNCTRIIGEPAPAYPPVPFYGPTPVMENLNISCENQVDPLIVSNGQNLEIIFKLNKENKITHTFQFYDTSDESVTDIDRYVFLRSRTDTHATYMIRCPRDGYYIFSLYASSSDKEGQTLDCAYRYLIINQEANPTVTVFPKTYHRWQRCTLHEPVSGDLMTNKRYMFRLDVPQAVEVFLVIGEIWYHLKRKLGFTWEANINTGKTRGTAKIYARFTAERDASIFAHLLDFELVDDGETEI</sequence>
<keyword evidence="1 4" id="KW-0479">Metal-binding</keyword>
<dbReference type="GO" id="GO:0046872">
    <property type="term" value="F:metal ion binding"/>
    <property type="evidence" value="ECO:0007669"/>
    <property type="project" value="UniProtKB-KW"/>
</dbReference>
<feature type="compositionally biased region" description="Polar residues" evidence="5">
    <location>
        <begin position="175"/>
        <end position="187"/>
    </location>
</feature>
<dbReference type="Gene3D" id="2.10.110.10">
    <property type="entry name" value="Cysteine Rich Protein"/>
    <property type="match status" value="1"/>
</dbReference>
<dbReference type="PANTHER" id="PTHR47020:SF1">
    <property type="entry name" value="HILLARIN"/>
    <property type="match status" value="1"/>
</dbReference>
<evidence type="ECO:0000256" key="4">
    <source>
        <dbReference type="PROSITE-ProRule" id="PRU00125"/>
    </source>
</evidence>
<comment type="caution">
    <text evidence="7">The sequence shown here is derived from an EMBL/GenBank/DDBJ whole genome shotgun (WGS) entry which is preliminary data.</text>
</comment>
<protein>
    <recommendedName>
        <fullName evidence="6">LIM zinc-binding domain-containing protein</fullName>
    </recommendedName>
</protein>
<organism evidence="7 8">
    <name type="scientific">Mytilus edulis</name>
    <name type="common">Blue mussel</name>
    <dbReference type="NCBI Taxonomy" id="6550"/>
    <lineage>
        <taxon>Eukaryota</taxon>
        <taxon>Metazoa</taxon>
        <taxon>Spiralia</taxon>
        <taxon>Lophotrochozoa</taxon>
        <taxon>Mollusca</taxon>
        <taxon>Bivalvia</taxon>
        <taxon>Autobranchia</taxon>
        <taxon>Pteriomorphia</taxon>
        <taxon>Mytilida</taxon>
        <taxon>Mytiloidea</taxon>
        <taxon>Mytilidae</taxon>
        <taxon>Mytilinae</taxon>
        <taxon>Mytilus</taxon>
    </lineage>
</organism>
<dbReference type="SMART" id="SM00460">
    <property type="entry name" value="TGc"/>
    <property type="match status" value="1"/>
</dbReference>
<dbReference type="InterPro" id="IPR038765">
    <property type="entry name" value="Papain-like_cys_pep_sf"/>
</dbReference>
<accession>A0A8S3VKQ2</accession>
<dbReference type="SMART" id="SM00132">
    <property type="entry name" value="LIM"/>
    <property type="match status" value="1"/>
</dbReference>
<dbReference type="PROSITE" id="PS50023">
    <property type="entry name" value="LIM_DOMAIN_2"/>
    <property type="match status" value="1"/>
</dbReference>
<evidence type="ECO:0000313" key="7">
    <source>
        <dbReference type="EMBL" id="CAG2257881.1"/>
    </source>
</evidence>